<organism evidence="14 15">
    <name type="scientific">Pseudonocardia benzenivorans</name>
    <dbReference type="NCBI Taxonomy" id="228005"/>
    <lineage>
        <taxon>Bacteria</taxon>
        <taxon>Bacillati</taxon>
        <taxon>Actinomycetota</taxon>
        <taxon>Actinomycetes</taxon>
        <taxon>Pseudonocardiales</taxon>
        <taxon>Pseudonocardiaceae</taxon>
        <taxon>Pseudonocardia</taxon>
    </lineage>
</organism>
<evidence type="ECO:0000256" key="5">
    <source>
        <dbReference type="ARBA" id="ARBA00022679"/>
    </source>
</evidence>
<dbReference type="Pfam" id="PF00512">
    <property type="entry name" value="HisKA"/>
    <property type="match status" value="1"/>
</dbReference>
<dbReference type="SMART" id="SM00388">
    <property type="entry name" value="HisKA"/>
    <property type="match status" value="1"/>
</dbReference>
<gene>
    <name evidence="14" type="ORF">ACFQ34_12100</name>
</gene>
<reference evidence="15" key="1">
    <citation type="journal article" date="2019" name="Int. J. Syst. Evol. Microbiol.">
        <title>The Global Catalogue of Microorganisms (GCM) 10K type strain sequencing project: providing services to taxonomists for standard genome sequencing and annotation.</title>
        <authorList>
            <consortium name="The Broad Institute Genomics Platform"/>
            <consortium name="The Broad Institute Genome Sequencing Center for Infectious Disease"/>
            <person name="Wu L."/>
            <person name="Ma J."/>
        </authorList>
    </citation>
    <scope>NUCLEOTIDE SEQUENCE [LARGE SCALE GENOMIC DNA]</scope>
    <source>
        <strain evidence="15">CCUG 49018</strain>
    </source>
</reference>
<dbReference type="CDD" id="cd06225">
    <property type="entry name" value="HAMP"/>
    <property type="match status" value="1"/>
</dbReference>
<dbReference type="EC" id="2.7.13.3" evidence="3"/>
<dbReference type="InterPro" id="IPR036097">
    <property type="entry name" value="HisK_dim/P_sf"/>
</dbReference>
<evidence type="ECO:0000256" key="1">
    <source>
        <dbReference type="ARBA" id="ARBA00000085"/>
    </source>
</evidence>
<dbReference type="InterPro" id="IPR036890">
    <property type="entry name" value="HATPase_C_sf"/>
</dbReference>
<dbReference type="InterPro" id="IPR003594">
    <property type="entry name" value="HATPase_dom"/>
</dbReference>
<evidence type="ECO:0000256" key="9">
    <source>
        <dbReference type="ARBA" id="ARBA00023012"/>
    </source>
</evidence>
<dbReference type="InterPro" id="IPR050428">
    <property type="entry name" value="TCS_sensor_his_kinase"/>
</dbReference>
<name>A0ABW3VH94_9PSEU</name>
<evidence type="ECO:0000256" key="4">
    <source>
        <dbReference type="ARBA" id="ARBA00022553"/>
    </source>
</evidence>
<dbReference type="SUPFAM" id="SSF47384">
    <property type="entry name" value="Homodimeric domain of signal transducing histidine kinase"/>
    <property type="match status" value="1"/>
</dbReference>
<dbReference type="Pfam" id="PF02518">
    <property type="entry name" value="HATPase_c"/>
    <property type="match status" value="1"/>
</dbReference>
<feature type="region of interest" description="Disordered" evidence="11">
    <location>
        <begin position="425"/>
        <end position="451"/>
    </location>
</feature>
<evidence type="ECO:0000256" key="6">
    <source>
        <dbReference type="ARBA" id="ARBA00022692"/>
    </source>
</evidence>
<keyword evidence="4" id="KW-0597">Phosphoprotein</keyword>
<comment type="catalytic activity">
    <reaction evidence="1">
        <text>ATP + protein L-histidine = ADP + protein N-phospho-L-histidine.</text>
        <dbReference type="EC" id="2.7.13.3"/>
    </reaction>
</comment>
<dbReference type="PANTHER" id="PTHR45436:SF5">
    <property type="entry name" value="SENSOR HISTIDINE KINASE TRCS"/>
    <property type="match status" value="1"/>
</dbReference>
<keyword evidence="9" id="KW-0902">Two-component regulatory system</keyword>
<feature type="domain" description="Histidine kinase" evidence="12">
    <location>
        <begin position="231"/>
        <end position="427"/>
    </location>
</feature>
<dbReference type="Gene3D" id="3.30.565.10">
    <property type="entry name" value="Histidine kinase-like ATPase, C-terminal domain"/>
    <property type="match status" value="1"/>
</dbReference>
<keyword evidence="7" id="KW-0418">Kinase</keyword>
<dbReference type="Gene3D" id="1.10.287.130">
    <property type="match status" value="1"/>
</dbReference>
<evidence type="ECO:0000256" key="10">
    <source>
        <dbReference type="ARBA" id="ARBA00023136"/>
    </source>
</evidence>
<dbReference type="InterPro" id="IPR003661">
    <property type="entry name" value="HisK_dim/P_dom"/>
</dbReference>
<keyword evidence="6" id="KW-0812">Transmembrane</keyword>
<sequence length="451" mass="47726">MRKRIVLLTVAASSVAILLFVLPLAIVAQRFYTRIEYAELESRAHTVVDRISDDVRDHEVPAVRLLNAGDEDTGVALYGPDGARQVGDGPPKGEWLVGATVDTGEVHEGDVDGDLVVTVPIIDDGDVVGVVRAATPGGDAASRIATRWVEMFGLAVVALIATWALARYQSRRLAEPVEDLARAAERLGDGDFSVEERTVGIPEVDEVRAALNATAARLDSLIARERAFSAEASHQLRTPLTGLQLRLEAALRTPGSDHTAAIRASLAEVDRLERTISDLLALARGTRQRGVLDLPALLTEVSQVWGPRLGDQQRELRFAVEPGLPPTEASTAAIRQVFTVLLGNAVEHGAGAVTVGVRDIGEAVAIDVSDEGSLPAGPDLFERREPDAEGHGIGLALARRLVEAEGGRLQLTGSDPTTLTVFLPAGARAGDPAEPAATSEESPHGAPLSRP</sequence>
<keyword evidence="15" id="KW-1185">Reference proteome</keyword>
<evidence type="ECO:0000313" key="14">
    <source>
        <dbReference type="EMBL" id="MFD1234028.1"/>
    </source>
</evidence>
<dbReference type="GO" id="GO:0005524">
    <property type="term" value="F:ATP binding"/>
    <property type="evidence" value="ECO:0007669"/>
    <property type="project" value="UniProtKB-KW"/>
</dbReference>
<keyword evidence="10" id="KW-0472">Membrane</keyword>
<keyword evidence="14" id="KW-0067">ATP-binding</keyword>
<dbReference type="CDD" id="cd00082">
    <property type="entry name" value="HisKA"/>
    <property type="match status" value="1"/>
</dbReference>
<dbReference type="SMART" id="SM00387">
    <property type="entry name" value="HATPase_c"/>
    <property type="match status" value="1"/>
</dbReference>
<evidence type="ECO:0000256" key="7">
    <source>
        <dbReference type="ARBA" id="ARBA00022777"/>
    </source>
</evidence>
<dbReference type="PROSITE" id="PS50109">
    <property type="entry name" value="HIS_KIN"/>
    <property type="match status" value="1"/>
</dbReference>
<evidence type="ECO:0000259" key="13">
    <source>
        <dbReference type="PROSITE" id="PS50885"/>
    </source>
</evidence>
<dbReference type="PROSITE" id="PS50885">
    <property type="entry name" value="HAMP"/>
    <property type="match status" value="1"/>
</dbReference>
<evidence type="ECO:0000313" key="15">
    <source>
        <dbReference type="Proteomes" id="UP001597182"/>
    </source>
</evidence>
<evidence type="ECO:0000256" key="8">
    <source>
        <dbReference type="ARBA" id="ARBA00022989"/>
    </source>
</evidence>
<evidence type="ECO:0000256" key="2">
    <source>
        <dbReference type="ARBA" id="ARBA00004236"/>
    </source>
</evidence>
<keyword evidence="14" id="KW-0547">Nucleotide-binding</keyword>
<keyword evidence="8" id="KW-1133">Transmembrane helix</keyword>
<dbReference type="Gene3D" id="6.10.340.10">
    <property type="match status" value="1"/>
</dbReference>
<dbReference type="EMBL" id="JBHTMB010000104">
    <property type="protein sequence ID" value="MFD1234028.1"/>
    <property type="molecule type" value="Genomic_DNA"/>
</dbReference>
<evidence type="ECO:0000256" key="3">
    <source>
        <dbReference type="ARBA" id="ARBA00012438"/>
    </source>
</evidence>
<dbReference type="InterPro" id="IPR005467">
    <property type="entry name" value="His_kinase_dom"/>
</dbReference>
<keyword evidence="5" id="KW-0808">Transferase</keyword>
<evidence type="ECO:0000256" key="11">
    <source>
        <dbReference type="SAM" id="MobiDB-lite"/>
    </source>
</evidence>
<proteinExistence type="predicted"/>
<feature type="domain" description="HAMP" evidence="13">
    <location>
        <begin position="171"/>
        <end position="223"/>
    </location>
</feature>
<dbReference type="SUPFAM" id="SSF55874">
    <property type="entry name" value="ATPase domain of HSP90 chaperone/DNA topoisomerase II/histidine kinase"/>
    <property type="match status" value="1"/>
</dbReference>
<dbReference type="PANTHER" id="PTHR45436">
    <property type="entry name" value="SENSOR HISTIDINE KINASE YKOH"/>
    <property type="match status" value="1"/>
</dbReference>
<dbReference type="SMART" id="SM00304">
    <property type="entry name" value="HAMP"/>
    <property type="match status" value="1"/>
</dbReference>
<dbReference type="PRINTS" id="PR00344">
    <property type="entry name" value="BCTRLSENSOR"/>
</dbReference>
<comment type="caution">
    <text evidence="14">The sequence shown here is derived from an EMBL/GenBank/DDBJ whole genome shotgun (WGS) entry which is preliminary data.</text>
</comment>
<accession>A0ABW3VH94</accession>
<protein>
    <recommendedName>
        <fullName evidence="3">histidine kinase</fullName>
        <ecNumber evidence="3">2.7.13.3</ecNumber>
    </recommendedName>
</protein>
<dbReference type="Pfam" id="PF00672">
    <property type="entry name" value="HAMP"/>
    <property type="match status" value="1"/>
</dbReference>
<comment type="subcellular location">
    <subcellularLocation>
        <location evidence="2">Cell membrane</location>
    </subcellularLocation>
</comment>
<dbReference type="RefSeq" id="WP_013674033.1">
    <property type="nucleotide sequence ID" value="NZ_BAABKS010000062.1"/>
</dbReference>
<dbReference type="Proteomes" id="UP001597182">
    <property type="component" value="Unassembled WGS sequence"/>
</dbReference>
<evidence type="ECO:0000259" key="12">
    <source>
        <dbReference type="PROSITE" id="PS50109"/>
    </source>
</evidence>
<dbReference type="InterPro" id="IPR004358">
    <property type="entry name" value="Sig_transdc_His_kin-like_C"/>
</dbReference>
<dbReference type="InterPro" id="IPR003660">
    <property type="entry name" value="HAMP_dom"/>
</dbReference>